<feature type="compositionally biased region" description="Basic and acidic residues" evidence="1">
    <location>
        <begin position="45"/>
        <end position="77"/>
    </location>
</feature>
<organism evidence="2 3">
    <name type="scientific">Micavibrio aeruginosavorus</name>
    <dbReference type="NCBI Taxonomy" id="349221"/>
    <lineage>
        <taxon>Bacteria</taxon>
        <taxon>Pseudomonadati</taxon>
        <taxon>Bdellovibrionota</taxon>
        <taxon>Bdellovibrionia</taxon>
        <taxon>Bdellovibrionales</taxon>
        <taxon>Pseudobdellovibrionaceae</taxon>
        <taxon>Micavibrio</taxon>
    </lineage>
</organism>
<accession>A0A7T5R0V9</accession>
<gene>
    <name evidence="2" type="ORF">HYS17_08000</name>
</gene>
<proteinExistence type="predicted"/>
<evidence type="ECO:0000313" key="3">
    <source>
        <dbReference type="Proteomes" id="UP000595362"/>
    </source>
</evidence>
<dbReference type="InterPro" id="IPR019632">
    <property type="entry name" value="DUF2497"/>
</dbReference>
<sequence>MPDKSSDQEPSIEEILASIRQIIADDDEESAAKPAPAPEPPVRAPEPEPVKSDVLELTEVIHDDPRDNIVVDLRDHEDNEEEDLPPPPPPRAPEPEPEPEDTGDSILTDNAAHAALQGFARLASRTPVERQSHLAGITLEDIVRDLMRPMLRDWLDQNLPPLIEKLVAKELQRLARQAQSED</sequence>
<dbReference type="Proteomes" id="UP000595362">
    <property type="component" value="Chromosome"/>
</dbReference>
<evidence type="ECO:0000256" key="1">
    <source>
        <dbReference type="SAM" id="MobiDB-lite"/>
    </source>
</evidence>
<dbReference type="Pfam" id="PF10691">
    <property type="entry name" value="DUF2497"/>
    <property type="match status" value="1"/>
</dbReference>
<evidence type="ECO:0000313" key="2">
    <source>
        <dbReference type="EMBL" id="QQG35477.1"/>
    </source>
</evidence>
<protein>
    <submittedName>
        <fullName evidence="2">DUF2497 domain-containing protein</fullName>
    </submittedName>
</protein>
<dbReference type="EMBL" id="CP066681">
    <property type="protein sequence ID" value="QQG35477.1"/>
    <property type="molecule type" value="Genomic_DNA"/>
</dbReference>
<name>A0A7T5R0V9_9BACT</name>
<reference evidence="2 3" key="1">
    <citation type="submission" date="2020-07" db="EMBL/GenBank/DDBJ databases">
        <title>Huge and variable diversity of episymbiotic CPR bacteria and DPANN archaea in groundwater ecosystems.</title>
        <authorList>
            <person name="He C.Y."/>
            <person name="Keren R."/>
            <person name="Whittaker M."/>
            <person name="Farag I.F."/>
            <person name="Doudna J."/>
            <person name="Cate J.H.D."/>
            <person name="Banfield J.F."/>
        </authorList>
    </citation>
    <scope>NUCLEOTIDE SEQUENCE [LARGE SCALE GENOMIC DNA]</scope>
    <source>
        <strain evidence="2">NC_groundwater_70_Ag_B-0.1um_54_66</strain>
    </source>
</reference>
<feature type="compositionally biased region" description="Pro residues" evidence="1">
    <location>
        <begin position="35"/>
        <end position="44"/>
    </location>
</feature>
<feature type="region of interest" description="Disordered" evidence="1">
    <location>
        <begin position="20"/>
        <end position="111"/>
    </location>
</feature>
<dbReference type="AlphaFoldDB" id="A0A7T5R0V9"/>